<dbReference type="Gene3D" id="6.10.340.10">
    <property type="match status" value="1"/>
</dbReference>
<evidence type="ECO:0000256" key="10">
    <source>
        <dbReference type="SAM" id="Coils"/>
    </source>
</evidence>
<dbReference type="PROSITE" id="PS50894">
    <property type="entry name" value="HPT"/>
    <property type="match status" value="1"/>
</dbReference>
<keyword evidence="12" id="KW-0812">Transmembrane</keyword>
<keyword evidence="12" id="KW-0472">Membrane</keyword>
<dbReference type="GO" id="GO:0000155">
    <property type="term" value="F:phosphorelay sensor kinase activity"/>
    <property type="evidence" value="ECO:0007669"/>
    <property type="project" value="InterPro"/>
</dbReference>
<dbReference type="InterPro" id="IPR036890">
    <property type="entry name" value="HATPase_C_sf"/>
</dbReference>
<feature type="domain" description="HAMP" evidence="15">
    <location>
        <begin position="239"/>
        <end position="292"/>
    </location>
</feature>
<dbReference type="EMBL" id="QJUP01000013">
    <property type="protein sequence ID" value="TBU96279.1"/>
    <property type="molecule type" value="Genomic_DNA"/>
</dbReference>
<dbReference type="CDD" id="cd16922">
    <property type="entry name" value="HATPase_EvgS-ArcB-TorS-like"/>
    <property type="match status" value="1"/>
</dbReference>
<dbReference type="InterPro" id="IPR003660">
    <property type="entry name" value="HAMP_dom"/>
</dbReference>
<evidence type="ECO:0000256" key="7">
    <source>
        <dbReference type="ARBA" id="ARBA00023012"/>
    </source>
</evidence>
<dbReference type="CDD" id="cd00082">
    <property type="entry name" value="HisKA"/>
    <property type="match status" value="1"/>
</dbReference>
<dbReference type="Pfam" id="PF00672">
    <property type="entry name" value="HAMP"/>
    <property type="match status" value="1"/>
</dbReference>
<feature type="domain" description="HPt" evidence="16">
    <location>
        <begin position="846"/>
        <end position="939"/>
    </location>
</feature>
<dbReference type="EC" id="2.7.13.3" evidence="3"/>
<proteinExistence type="predicted"/>
<dbReference type="InterPro" id="IPR036641">
    <property type="entry name" value="HPT_dom_sf"/>
</dbReference>
<keyword evidence="5" id="KW-0808">Transferase</keyword>
<dbReference type="Pfam" id="PF00072">
    <property type="entry name" value="Response_reg"/>
    <property type="match status" value="1"/>
</dbReference>
<keyword evidence="10" id="KW-0175">Coiled coil</keyword>
<dbReference type="InterPro" id="IPR001789">
    <property type="entry name" value="Sig_transdc_resp-reg_receiver"/>
</dbReference>
<evidence type="ECO:0000313" key="18">
    <source>
        <dbReference type="Proteomes" id="UP000292639"/>
    </source>
</evidence>
<dbReference type="PROSITE" id="PS50109">
    <property type="entry name" value="HIS_KIN"/>
    <property type="match status" value="1"/>
</dbReference>
<dbReference type="InterPro" id="IPR004358">
    <property type="entry name" value="Sig_transdc_His_kin-like_C"/>
</dbReference>
<dbReference type="SUPFAM" id="SSF55874">
    <property type="entry name" value="ATPase domain of HSP90 chaperone/DNA topoisomerase II/histidine kinase"/>
    <property type="match status" value="1"/>
</dbReference>
<feature type="transmembrane region" description="Helical" evidence="12">
    <location>
        <begin position="40"/>
        <end position="60"/>
    </location>
</feature>
<dbReference type="SUPFAM" id="SSF47226">
    <property type="entry name" value="Histidine-containing phosphotransfer domain, HPT domain"/>
    <property type="match status" value="1"/>
</dbReference>
<protein>
    <recommendedName>
        <fullName evidence="3">histidine kinase</fullName>
        <ecNumber evidence="3">2.7.13.3</ecNumber>
    </recommendedName>
</protein>
<dbReference type="SMART" id="SM00304">
    <property type="entry name" value="HAMP"/>
    <property type="match status" value="1"/>
</dbReference>
<comment type="caution">
    <text evidence="17">The sequence shown here is derived from an EMBL/GenBank/DDBJ whole genome shotgun (WGS) entry which is preliminary data.</text>
</comment>
<feature type="transmembrane region" description="Helical" evidence="12">
    <location>
        <begin position="215"/>
        <end position="236"/>
    </location>
</feature>
<feature type="coiled-coil region" evidence="10">
    <location>
        <begin position="425"/>
        <end position="455"/>
    </location>
</feature>
<dbReference type="Pfam" id="PF02518">
    <property type="entry name" value="HATPase_c"/>
    <property type="match status" value="1"/>
</dbReference>
<evidence type="ECO:0000256" key="5">
    <source>
        <dbReference type="ARBA" id="ARBA00022679"/>
    </source>
</evidence>
<dbReference type="PANTHER" id="PTHR45339:SF5">
    <property type="entry name" value="HISTIDINE KINASE"/>
    <property type="match status" value="1"/>
</dbReference>
<dbReference type="FunFam" id="3.30.565.10:FF:000010">
    <property type="entry name" value="Sensor histidine kinase RcsC"/>
    <property type="match status" value="1"/>
</dbReference>
<name>A0A4Q9R8M4_9GAMM</name>
<reference evidence="17 18" key="1">
    <citation type="submission" date="2018-06" db="EMBL/GenBank/DDBJ databases">
        <title>Three novel Pseudomonas species isolated from symptomatic oak.</title>
        <authorList>
            <person name="Bueno-Gonzalez V."/>
            <person name="Brady C."/>
        </authorList>
    </citation>
    <scope>NUCLEOTIDE SEQUENCE [LARGE SCALE GENOMIC DNA]</scope>
    <source>
        <strain evidence="17 18">P17C</strain>
    </source>
</reference>
<evidence type="ECO:0000259" key="14">
    <source>
        <dbReference type="PROSITE" id="PS50110"/>
    </source>
</evidence>
<dbReference type="Pfam" id="PF00512">
    <property type="entry name" value="HisKA"/>
    <property type="match status" value="1"/>
</dbReference>
<dbReference type="PRINTS" id="PR00344">
    <property type="entry name" value="BCTRLSENSOR"/>
</dbReference>
<dbReference type="SMART" id="SM00388">
    <property type="entry name" value="HisKA"/>
    <property type="match status" value="1"/>
</dbReference>
<dbReference type="Gene3D" id="1.20.120.160">
    <property type="entry name" value="HPT domain"/>
    <property type="match status" value="1"/>
</dbReference>
<evidence type="ECO:0000259" key="15">
    <source>
        <dbReference type="PROSITE" id="PS50885"/>
    </source>
</evidence>
<dbReference type="PANTHER" id="PTHR45339">
    <property type="entry name" value="HYBRID SIGNAL TRANSDUCTION HISTIDINE KINASE J"/>
    <property type="match status" value="1"/>
</dbReference>
<evidence type="ECO:0000259" key="13">
    <source>
        <dbReference type="PROSITE" id="PS50109"/>
    </source>
</evidence>
<dbReference type="PROSITE" id="PS50885">
    <property type="entry name" value="HAMP"/>
    <property type="match status" value="1"/>
</dbReference>
<dbReference type="InterPro" id="IPR003661">
    <property type="entry name" value="HisK_dim/P_dom"/>
</dbReference>
<dbReference type="InterPro" id="IPR011006">
    <property type="entry name" value="CheY-like_superfamily"/>
</dbReference>
<dbReference type="Gene3D" id="3.40.50.2300">
    <property type="match status" value="1"/>
</dbReference>
<feature type="region of interest" description="Disordered" evidence="11">
    <location>
        <begin position="1"/>
        <end position="26"/>
    </location>
</feature>
<keyword evidence="7" id="KW-0902">Two-component regulatory system</keyword>
<evidence type="ECO:0000256" key="8">
    <source>
        <dbReference type="PROSITE-ProRule" id="PRU00110"/>
    </source>
</evidence>
<dbReference type="Proteomes" id="UP000292639">
    <property type="component" value="Unassembled WGS sequence"/>
</dbReference>
<evidence type="ECO:0000256" key="1">
    <source>
        <dbReference type="ARBA" id="ARBA00000085"/>
    </source>
</evidence>
<dbReference type="SUPFAM" id="SSF55785">
    <property type="entry name" value="PYP-like sensor domain (PAS domain)"/>
    <property type="match status" value="1"/>
</dbReference>
<dbReference type="CDD" id="cd17546">
    <property type="entry name" value="REC_hyHK_CKI1_RcsC-like"/>
    <property type="match status" value="1"/>
</dbReference>
<dbReference type="SUPFAM" id="SSF52172">
    <property type="entry name" value="CheY-like"/>
    <property type="match status" value="1"/>
</dbReference>
<gene>
    <name evidence="17" type="ORF">DNJ96_10900</name>
</gene>
<keyword evidence="18" id="KW-1185">Reference proteome</keyword>
<dbReference type="SUPFAM" id="SSF47384">
    <property type="entry name" value="Homodimeric domain of signal transducing histidine kinase"/>
    <property type="match status" value="1"/>
</dbReference>
<evidence type="ECO:0000259" key="16">
    <source>
        <dbReference type="PROSITE" id="PS50894"/>
    </source>
</evidence>
<organism evidence="17 18">
    <name type="scientific">Stutzerimonas kirkiae</name>
    <dbReference type="NCBI Taxonomy" id="2211392"/>
    <lineage>
        <taxon>Bacteria</taxon>
        <taxon>Pseudomonadati</taxon>
        <taxon>Pseudomonadota</taxon>
        <taxon>Gammaproteobacteria</taxon>
        <taxon>Pseudomonadales</taxon>
        <taxon>Pseudomonadaceae</taxon>
        <taxon>Stutzerimonas</taxon>
    </lineage>
</organism>
<dbReference type="Gene3D" id="1.10.287.130">
    <property type="match status" value="1"/>
</dbReference>
<evidence type="ECO:0000313" key="17">
    <source>
        <dbReference type="EMBL" id="TBU96279.1"/>
    </source>
</evidence>
<feature type="compositionally biased region" description="Low complexity" evidence="11">
    <location>
        <begin position="9"/>
        <end position="19"/>
    </location>
</feature>
<keyword evidence="6 17" id="KW-0418">Kinase</keyword>
<dbReference type="InterPro" id="IPR036097">
    <property type="entry name" value="HisK_dim/P_sf"/>
</dbReference>
<evidence type="ECO:0000256" key="4">
    <source>
        <dbReference type="ARBA" id="ARBA00022553"/>
    </source>
</evidence>
<evidence type="ECO:0000256" key="6">
    <source>
        <dbReference type="ARBA" id="ARBA00022777"/>
    </source>
</evidence>
<feature type="domain" description="Response regulatory" evidence="14">
    <location>
        <begin position="702"/>
        <end position="821"/>
    </location>
</feature>
<dbReference type="SMART" id="SM00448">
    <property type="entry name" value="REC"/>
    <property type="match status" value="1"/>
</dbReference>
<keyword evidence="4 9" id="KW-0597">Phosphoprotein</keyword>
<dbReference type="Gene3D" id="3.30.450.20">
    <property type="entry name" value="PAS domain"/>
    <property type="match status" value="1"/>
</dbReference>
<dbReference type="AlphaFoldDB" id="A0A4Q9R8M4"/>
<feature type="domain" description="Histidine kinase" evidence="13">
    <location>
        <begin position="455"/>
        <end position="676"/>
    </location>
</feature>
<dbReference type="SMART" id="SM00387">
    <property type="entry name" value="HATPase_c"/>
    <property type="match status" value="1"/>
</dbReference>
<dbReference type="PROSITE" id="PS50110">
    <property type="entry name" value="RESPONSE_REGULATORY"/>
    <property type="match status" value="1"/>
</dbReference>
<accession>A0A4Q9R8M4</accession>
<feature type="modified residue" description="Phosphohistidine" evidence="8">
    <location>
        <position position="885"/>
    </location>
</feature>
<feature type="modified residue" description="4-aspartylphosphate" evidence="9">
    <location>
        <position position="754"/>
    </location>
</feature>
<evidence type="ECO:0000256" key="2">
    <source>
        <dbReference type="ARBA" id="ARBA00004370"/>
    </source>
</evidence>
<dbReference type="InterPro" id="IPR005467">
    <property type="entry name" value="His_kinase_dom"/>
</dbReference>
<evidence type="ECO:0000256" key="11">
    <source>
        <dbReference type="SAM" id="MobiDB-lite"/>
    </source>
</evidence>
<evidence type="ECO:0000256" key="3">
    <source>
        <dbReference type="ARBA" id="ARBA00012438"/>
    </source>
</evidence>
<dbReference type="InterPro" id="IPR003594">
    <property type="entry name" value="HATPase_dom"/>
</dbReference>
<dbReference type="GO" id="GO:0005524">
    <property type="term" value="F:ATP binding"/>
    <property type="evidence" value="ECO:0007669"/>
    <property type="project" value="UniProtKB-KW"/>
</dbReference>
<comment type="subcellular location">
    <subcellularLocation>
        <location evidence="2">Membrane</location>
    </subcellularLocation>
</comment>
<evidence type="ECO:0000256" key="9">
    <source>
        <dbReference type="PROSITE-ProRule" id="PRU00169"/>
    </source>
</evidence>
<comment type="catalytic activity">
    <reaction evidence="1">
        <text>ATP + protein L-histidine = ADP + protein N-phospho-L-histidine.</text>
        <dbReference type="EC" id="2.7.13.3"/>
    </reaction>
</comment>
<dbReference type="Gene3D" id="3.30.565.10">
    <property type="entry name" value="Histidine kinase-like ATPase, C-terminal domain"/>
    <property type="match status" value="1"/>
</dbReference>
<dbReference type="Pfam" id="PF01627">
    <property type="entry name" value="Hpt"/>
    <property type="match status" value="1"/>
</dbReference>
<dbReference type="SUPFAM" id="SSF158472">
    <property type="entry name" value="HAMP domain-like"/>
    <property type="match status" value="1"/>
</dbReference>
<dbReference type="CDD" id="cd06225">
    <property type="entry name" value="HAMP"/>
    <property type="match status" value="1"/>
</dbReference>
<dbReference type="GO" id="GO:0005886">
    <property type="term" value="C:plasma membrane"/>
    <property type="evidence" value="ECO:0007669"/>
    <property type="project" value="UniProtKB-SubCell"/>
</dbReference>
<keyword evidence="12" id="KW-1133">Transmembrane helix</keyword>
<evidence type="ECO:0000256" key="12">
    <source>
        <dbReference type="SAM" id="Phobius"/>
    </source>
</evidence>
<sequence length="952" mass="106233">MPRRRASSIRRSSTSTQRPTEPHQENTMRFFADLNLSTKIVMLVSLLGALAAFTTGYSMNTLQQVDARYRYLLNHNGQSSSLAGDALLDLSDASRLLFSVLTEEEERQMRTTQQNMRKIASDFQERMEEIRPLIPEQSERLRNIQRQQLRVFELAEQIIDDAARWRGDRALMIIKQDFEPALHQLRYNMDTLRYQLNDDYLKAAETLRRTSRTTLIAILLAFSLAVLLSIGLASYFSMRHISRPINQLTRTMTRLTANHYDDEISGTERKDEVGQMAKALQVFRDTMLRAERLEQEAMAATEIRRLSQQLVDLADAIPGAVFQLQVDEHGDKTFTFASSKLEQMLGPIQGGIGQPVAADTALFPHTAEYQKAARQAFRHSLKDLTPIDFDIHIQNPDGGFWVKTLATVQRQPDDKTLFNCILLDVSEMHRQAEALQEAKEQAEQAAEAKANFLAVMSHEIRTPMNAILGLARALLRQPVSGRQRERLEQIIHAGRHLQGIIDDILDFSRSDSGHLQLEHIVFTPRRLLDELTDMFSEEVARKGLVLSTEISAETPQRLKGDPLRIGQILINFTNNAIKFSDKGRIHIHLALHADATGALFLYGSVDDQGIGISPAQRAQLFQPFHQADASISRRFGGTGLGLSISRNLAKMMGGEVGAESMEGIGSRFWFRVRVEEAGDDTAQSAPPPLEIPPLPRHYTGLRLLLVDDNELNRQVAGELLQEAGFEVDMADNGEQAIAILQAAADGTYAVVLMDMMMPLLDGLSATRLLREQPRFDGLPIIALSANARPQDMERCLQAGMQGHIAKPIDERQLWSVLDSCLAREARPMMAPSSQWGMLERLRASMSAERFAALLRMLVDDCRQRSERIQALAREGAIEALDQEAHDMLSAVGSAGLSSLTTLAERLGQAVKSSDLPAIRDLARQIASETASALEYLQNHFGPADGPASDLDA</sequence>
<dbReference type="InterPro" id="IPR035965">
    <property type="entry name" value="PAS-like_dom_sf"/>
</dbReference>
<dbReference type="InterPro" id="IPR008207">
    <property type="entry name" value="Sig_transdc_His_kin_Hpt_dom"/>
</dbReference>